<accession>A0A0E0G9X5</accession>
<evidence type="ECO:0000259" key="2">
    <source>
        <dbReference type="PROSITE" id="PS51645"/>
    </source>
</evidence>
<dbReference type="PANTHER" id="PTHR11455:SF18">
    <property type="entry name" value="SI:CH1073-390K14.1"/>
    <property type="match status" value="1"/>
</dbReference>
<dbReference type="InterPro" id="IPR002081">
    <property type="entry name" value="Cryptochrome/DNA_photolyase_1"/>
</dbReference>
<dbReference type="Pfam" id="PF00875">
    <property type="entry name" value="DNA_photolyase"/>
    <property type="match status" value="1"/>
</dbReference>
<dbReference type="Gene3D" id="3.40.50.620">
    <property type="entry name" value="HUPs"/>
    <property type="match status" value="1"/>
</dbReference>
<dbReference type="InterPro" id="IPR014729">
    <property type="entry name" value="Rossmann-like_a/b/a_fold"/>
</dbReference>
<evidence type="ECO:0000313" key="3">
    <source>
        <dbReference type="EnsemblPlants" id="ONIVA02G26970.5"/>
    </source>
</evidence>
<dbReference type="HOGENOM" id="CLU_132901_0_0_1"/>
<reference evidence="3" key="1">
    <citation type="submission" date="2015-04" db="UniProtKB">
        <authorList>
            <consortium name="EnsemblPlants"/>
        </authorList>
    </citation>
    <scope>IDENTIFICATION</scope>
    <source>
        <strain evidence="3">SL10</strain>
    </source>
</reference>
<dbReference type="GO" id="GO:0071949">
    <property type="term" value="F:FAD binding"/>
    <property type="evidence" value="ECO:0007669"/>
    <property type="project" value="TreeGrafter"/>
</dbReference>
<evidence type="ECO:0000256" key="1">
    <source>
        <dbReference type="SAM" id="Phobius"/>
    </source>
</evidence>
<feature type="transmembrane region" description="Helical" evidence="1">
    <location>
        <begin position="119"/>
        <end position="138"/>
    </location>
</feature>
<name>A0A0E0G9X5_ORYNI</name>
<dbReference type="PANTHER" id="PTHR11455">
    <property type="entry name" value="CRYPTOCHROME"/>
    <property type="match status" value="1"/>
</dbReference>
<dbReference type="GO" id="GO:0005737">
    <property type="term" value="C:cytoplasm"/>
    <property type="evidence" value="ECO:0007669"/>
    <property type="project" value="TreeGrafter"/>
</dbReference>
<dbReference type="SUPFAM" id="SSF52425">
    <property type="entry name" value="Cryptochrome/photolyase, N-terminal domain"/>
    <property type="match status" value="1"/>
</dbReference>
<organism evidence="3">
    <name type="scientific">Oryza nivara</name>
    <name type="common">Indian wild rice</name>
    <name type="synonym">Oryza sativa f. spontanea</name>
    <dbReference type="NCBI Taxonomy" id="4536"/>
    <lineage>
        <taxon>Eukaryota</taxon>
        <taxon>Viridiplantae</taxon>
        <taxon>Streptophyta</taxon>
        <taxon>Embryophyta</taxon>
        <taxon>Tracheophyta</taxon>
        <taxon>Spermatophyta</taxon>
        <taxon>Magnoliopsida</taxon>
        <taxon>Liliopsida</taxon>
        <taxon>Poales</taxon>
        <taxon>Poaceae</taxon>
        <taxon>BOP clade</taxon>
        <taxon>Oryzoideae</taxon>
        <taxon>Oryzeae</taxon>
        <taxon>Oryzinae</taxon>
        <taxon>Oryza</taxon>
    </lineage>
</organism>
<feature type="domain" description="Photolyase/cryptochrome alpha/beta" evidence="2">
    <location>
        <begin position="5"/>
        <end position="131"/>
    </location>
</feature>
<dbReference type="Proteomes" id="UP000006591">
    <property type="component" value="Chromosome 2"/>
</dbReference>
<dbReference type="GO" id="GO:0005634">
    <property type="term" value="C:nucleus"/>
    <property type="evidence" value="ECO:0007669"/>
    <property type="project" value="TreeGrafter"/>
</dbReference>
<proteinExistence type="predicted"/>
<dbReference type="GO" id="GO:0003904">
    <property type="term" value="F:deoxyribodipyrimidine photo-lyase activity"/>
    <property type="evidence" value="ECO:0007669"/>
    <property type="project" value="TreeGrafter"/>
</dbReference>
<dbReference type="InterPro" id="IPR006050">
    <property type="entry name" value="DNA_photolyase_N"/>
</dbReference>
<dbReference type="PROSITE" id="PS51645">
    <property type="entry name" value="PHR_CRY_ALPHA_BETA"/>
    <property type="match status" value="1"/>
</dbReference>
<keyword evidence="4" id="KW-1185">Reference proteome</keyword>
<dbReference type="Gramene" id="ONIVA02G26970.5">
    <property type="protein sequence ID" value="ONIVA02G26970.5"/>
    <property type="gene ID" value="ONIVA02G26970"/>
</dbReference>
<dbReference type="EnsemblPlants" id="ONIVA02G26970.5">
    <property type="protein sequence ID" value="ONIVA02G26970.5"/>
    <property type="gene ID" value="ONIVA02G26970"/>
</dbReference>
<dbReference type="GO" id="GO:0003677">
    <property type="term" value="F:DNA binding"/>
    <property type="evidence" value="ECO:0007669"/>
    <property type="project" value="TreeGrafter"/>
</dbReference>
<keyword evidence="1" id="KW-1133">Transmembrane helix</keyword>
<dbReference type="GO" id="GO:0032922">
    <property type="term" value="P:circadian regulation of gene expression"/>
    <property type="evidence" value="ECO:0007669"/>
    <property type="project" value="TreeGrafter"/>
</dbReference>
<sequence>MAGSERTVVWFRRDLRIDDNPALAAAARDGVVLPVFIWCPADEGQFYPGRCSRWWLKQSLPHLSQSLESLGCPLVLIRAESTLEALLRCIDSVGATRLVYNHLYGMATFSWRFLHQWSFLYVVLFYFFVKIFFFLYTLDAKKSDHDDFESLSQLHHVLLCCQKAQLNKLCNI</sequence>
<dbReference type="GO" id="GO:0043153">
    <property type="term" value="P:entrainment of circadian clock by photoperiod"/>
    <property type="evidence" value="ECO:0007669"/>
    <property type="project" value="TreeGrafter"/>
</dbReference>
<reference evidence="3" key="2">
    <citation type="submission" date="2018-04" db="EMBL/GenBank/DDBJ databases">
        <title>OnivRS2 (Oryza nivara Reference Sequence Version 2).</title>
        <authorList>
            <person name="Zhang J."/>
            <person name="Kudrna D."/>
            <person name="Lee S."/>
            <person name="Talag J."/>
            <person name="Rajasekar S."/>
            <person name="Welchert J."/>
            <person name="Hsing Y.-I."/>
            <person name="Wing R.A."/>
        </authorList>
    </citation>
    <scope>NUCLEOTIDE SEQUENCE [LARGE SCALE GENOMIC DNA]</scope>
    <source>
        <strain evidence="3">SL10</strain>
    </source>
</reference>
<protein>
    <recommendedName>
        <fullName evidence="2">Photolyase/cryptochrome alpha/beta domain-containing protein</fullName>
    </recommendedName>
</protein>
<keyword evidence="1" id="KW-0812">Transmembrane</keyword>
<keyword evidence="1" id="KW-0472">Membrane</keyword>
<dbReference type="InterPro" id="IPR036155">
    <property type="entry name" value="Crypto/Photolyase_N_sf"/>
</dbReference>
<dbReference type="AlphaFoldDB" id="A0A0E0G9X5"/>
<evidence type="ECO:0000313" key="4">
    <source>
        <dbReference type="Proteomes" id="UP000006591"/>
    </source>
</evidence>